<evidence type="ECO:0000313" key="3">
    <source>
        <dbReference type="Proteomes" id="UP000504606"/>
    </source>
</evidence>
<dbReference type="AlphaFoldDB" id="A0A6J1S2E7"/>
<dbReference type="PANTHER" id="PTHR33936">
    <property type="entry name" value="PROTEIN CBG17840"/>
    <property type="match status" value="1"/>
</dbReference>
<keyword evidence="1" id="KW-0862">Zinc</keyword>
<dbReference type="Gene3D" id="3.30.160.60">
    <property type="entry name" value="Classic Zinc Finger"/>
    <property type="match status" value="2"/>
</dbReference>
<dbReference type="PROSITE" id="PS50157">
    <property type="entry name" value="ZINC_FINGER_C2H2_2"/>
    <property type="match status" value="2"/>
</dbReference>
<protein>
    <submittedName>
        <fullName evidence="4">Zinc finger protein 319-like</fullName>
    </submittedName>
</protein>
<dbReference type="SMART" id="SM00355">
    <property type="entry name" value="ZnF_C2H2"/>
    <property type="match status" value="6"/>
</dbReference>
<gene>
    <name evidence="4" type="primary">LOC113203084</name>
</gene>
<dbReference type="GO" id="GO:0008270">
    <property type="term" value="F:zinc ion binding"/>
    <property type="evidence" value="ECO:0007669"/>
    <property type="project" value="UniProtKB-KW"/>
</dbReference>
<feature type="domain" description="C2H2-type" evidence="2">
    <location>
        <begin position="6"/>
        <end position="33"/>
    </location>
</feature>
<dbReference type="Pfam" id="PF00096">
    <property type="entry name" value="zf-C2H2"/>
    <property type="match status" value="2"/>
</dbReference>
<name>A0A6J1S2E7_FRAOC</name>
<dbReference type="InterPro" id="IPR036236">
    <property type="entry name" value="Znf_C2H2_sf"/>
</dbReference>
<keyword evidence="1" id="KW-0863">Zinc-finger</keyword>
<keyword evidence="3" id="KW-1185">Reference proteome</keyword>
<evidence type="ECO:0000313" key="4">
    <source>
        <dbReference type="RefSeq" id="XP_026273360.2"/>
    </source>
</evidence>
<dbReference type="InterPro" id="IPR052797">
    <property type="entry name" value="RegFact_GeneExpr_CellDeath"/>
</dbReference>
<dbReference type="KEGG" id="foc:113203084"/>
<dbReference type="RefSeq" id="XP_026273360.2">
    <property type="nucleotide sequence ID" value="XM_026417575.2"/>
</dbReference>
<dbReference type="PANTHER" id="PTHR33936:SF25">
    <property type="entry name" value="C2H2-TYPE DOMAIN-CONTAINING PROTEIN"/>
    <property type="match status" value="1"/>
</dbReference>
<dbReference type="OrthoDB" id="3535323at2759"/>
<feature type="domain" description="C2H2-type" evidence="2">
    <location>
        <begin position="36"/>
        <end position="64"/>
    </location>
</feature>
<dbReference type="InterPro" id="IPR013087">
    <property type="entry name" value="Znf_C2H2_type"/>
</dbReference>
<dbReference type="PROSITE" id="PS00028">
    <property type="entry name" value="ZINC_FINGER_C2H2_1"/>
    <property type="match status" value="3"/>
</dbReference>
<keyword evidence="1" id="KW-0479">Metal-binding</keyword>
<organism evidence="3 4">
    <name type="scientific">Frankliniella occidentalis</name>
    <name type="common">Western flower thrips</name>
    <name type="synonym">Euthrips occidentalis</name>
    <dbReference type="NCBI Taxonomy" id="133901"/>
    <lineage>
        <taxon>Eukaryota</taxon>
        <taxon>Metazoa</taxon>
        <taxon>Ecdysozoa</taxon>
        <taxon>Arthropoda</taxon>
        <taxon>Hexapoda</taxon>
        <taxon>Insecta</taxon>
        <taxon>Pterygota</taxon>
        <taxon>Neoptera</taxon>
        <taxon>Paraneoptera</taxon>
        <taxon>Thysanoptera</taxon>
        <taxon>Terebrantia</taxon>
        <taxon>Thripoidea</taxon>
        <taxon>Thripidae</taxon>
        <taxon>Frankliniella</taxon>
    </lineage>
</organism>
<accession>A0A6J1S2E7</accession>
<reference evidence="4" key="1">
    <citation type="submission" date="2025-08" db="UniProtKB">
        <authorList>
            <consortium name="RefSeq"/>
        </authorList>
    </citation>
    <scope>IDENTIFICATION</scope>
    <source>
        <tissue evidence="4">Whole organism</tissue>
    </source>
</reference>
<dbReference type="SUPFAM" id="SSF57667">
    <property type="entry name" value="beta-beta-alpha zinc fingers"/>
    <property type="match status" value="1"/>
</dbReference>
<evidence type="ECO:0000259" key="2">
    <source>
        <dbReference type="PROSITE" id="PS50157"/>
    </source>
</evidence>
<dbReference type="GeneID" id="113203084"/>
<sequence>MDDDAFKCNLCSKEFIRKYHLARHQLTCSKEQKNHFKCAICDEAFGRKDNLQKHIANFHPHLKCRICDAKYLNRSELQDHLTNKHLSAENQRKILHCEKCNITLSSTREYAQHVLDCGVLESKKRATINYSRECDKCKTVCSSAYAFRKHTSKCGKEADSDKELSKRECVVEGCHQLFFHTTAMISHMIDDHNTDVESFEYTLESFNEFEKWKEQIEGDTCTSFTAPGGLKKTDKFVYRYYTCQLEAPDTTHRKSGMVPRKTSRRWQTRGCIPKGQSCPARMLVREDIETKKVVVTFVESHNHEIDYKHNKYRKVPKSVRLTIISLLTLGMEPKHIKSLLRGRVGALDQRDGQVKPKKEHFINEMYIRRLKYHLKTGKRYHSSDSMSLDIHVRNLINTANFKQSEDDDEVFSPVLLYKPQGAEVVLGHESLNRLSKDTLLLGIQSREQLKMLQQGAQTVVCINFTYKISQYDF</sequence>
<dbReference type="Proteomes" id="UP000504606">
    <property type="component" value="Unplaced"/>
</dbReference>
<evidence type="ECO:0000256" key="1">
    <source>
        <dbReference type="PROSITE-ProRule" id="PRU00042"/>
    </source>
</evidence>
<proteinExistence type="predicted"/>